<name>A0A9X2MVX8_9BACL</name>
<dbReference type="GO" id="GO:0016787">
    <property type="term" value="F:hydrolase activity"/>
    <property type="evidence" value="ECO:0007669"/>
    <property type="project" value="UniProtKB-KW"/>
</dbReference>
<proteinExistence type="predicted"/>
<gene>
    <name evidence="2" type="ORF">NQZ67_23645</name>
</gene>
<reference evidence="2" key="1">
    <citation type="submission" date="2022-08" db="EMBL/GenBank/DDBJ databases">
        <title>The genomic sequence of strain Paenibacillus sp. SCIV0701.</title>
        <authorList>
            <person name="Zhao H."/>
        </authorList>
    </citation>
    <scope>NUCLEOTIDE SEQUENCE</scope>
    <source>
        <strain evidence="2">SCIV0701</strain>
    </source>
</reference>
<evidence type="ECO:0000313" key="2">
    <source>
        <dbReference type="EMBL" id="MCR2806883.1"/>
    </source>
</evidence>
<dbReference type="PANTHER" id="PTHR37017:SF11">
    <property type="entry name" value="ESTERASE_LIPASE_THIOESTERASE DOMAIN-CONTAINING PROTEIN"/>
    <property type="match status" value="1"/>
</dbReference>
<organism evidence="2 3">
    <name type="scientific">Paenibacillus soyae</name>
    <dbReference type="NCBI Taxonomy" id="2969249"/>
    <lineage>
        <taxon>Bacteria</taxon>
        <taxon>Bacillati</taxon>
        <taxon>Bacillota</taxon>
        <taxon>Bacilli</taxon>
        <taxon>Bacillales</taxon>
        <taxon>Paenibacillaceae</taxon>
        <taxon>Paenibacillus</taxon>
    </lineage>
</organism>
<dbReference type="Pfam" id="PF12697">
    <property type="entry name" value="Abhydrolase_6"/>
    <property type="match status" value="1"/>
</dbReference>
<keyword evidence="3" id="KW-1185">Reference proteome</keyword>
<feature type="domain" description="AB hydrolase-1" evidence="1">
    <location>
        <begin position="11"/>
        <end position="230"/>
    </location>
</feature>
<dbReference type="RefSeq" id="WP_257450825.1">
    <property type="nucleotide sequence ID" value="NZ_JANIPJ010000021.1"/>
</dbReference>
<protein>
    <submittedName>
        <fullName evidence="2">Alpha/beta hydrolase</fullName>
    </submittedName>
</protein>
<dbReference type="InterPro" id="IPR029058">
    <property type="entry name" value="AB_hydrolase_fold"/>
</dbReference>
<evidence type="ECO:0000313" key="3">
    <source>
        <dbReference type="Proteomes" id="UP001141950"/>
    </source>
</evidence>
<dbReference type="InterPro" id="IPR052897">
    <property type="entry name" value="Sec-Metab_Biosynth_Hydrolase"/>
</dbReference>
<sequence>MNDKTQEQIGVVFIHGVGLRGSVWREAAEGLPYPCLLADFPLRDAPEEQRRGLSLQDYVEDLARQIENWEVRKFILVAHSISGVLAFELARRFRDRVVGLAAVGAIIPEGGGSFLSALPLPARWILPLLLRLSGTRPPEKLLRANLCSDLEPAQTDEIVRHFAAESRLLYTERIGAPVPDIPKLYVKLTKDLEVTPQLQDRMIQRFGRTHVFELASGHLPMISSPEGVRQAVERMMAIAADASRA</sequence>
<accession>A0A9X2MVX8</accession>
<dbReference type="PANTHER" id="PTHR37017">
    <property type="entry name" value="AB HYDROLASE-1 DOMAIN-CONTAINING PROTEIN-RELATED"/>
    <property type="match status" value="1"/>
</dbReference>
<dbReference type="Gene3D" id="3.40.50.1820">
    <property type="entry name" value="alpha/beta hydrolase"/>
    <property type="match status" value="1"/>
</dbReference>
<dbReference type="EMBL" id="JANIPJ010000021">
    <property type="protein sequence ID" value="MCR2806883.1"/>
    <property type="molecule type" value="Genomic_DNA"/>
</dbReference>
<comment type="caution">
    <text evidence="2">The sequence shown here is derived from an EMBL/GenBank/DDBJ whole genome shotgun (WGS) entry which is preliminary data.</text>
</comment>
<keyword evidence="2" id="KW-0378">Hydrolase</keyword>
<evidence type="ECO:0000259" key="1">
    <source>
        <dbReference type="Pfam" id="PF12697"/>
    </source>
</evidence>
<dbReference type="Proteomes" id="UP001141950">
    <property type="component" value="Unassembled WGS sequence"/>
</dbReference>
<dbReference type="SUPFAM" id="SSF53474">
    <property type="entry name" value="alpha/beta-Hydrolases"/>
    <property type="match status" value="1"/>
</dbReference>
<dbReference type="InterPro" id="IPR000073">
    <property type="entry name" value="AB_hydrolase_1"/>
</dbReference>
<dbReference type="AlphaFoldDB" id="A0A9X2MVX8"/>